<dbReference type="InterPro" id="IPR036864">
    <property type="entry name" value="Zn2-C6_fun-type_DNA-bd_sf"/>
</dbReference>
<dbReference type="Pfam" id="PF00172">
    <property type="entry name" value="Zn_clus"/>
    <property type="match status" value="1"/>
</dbReference>
<evidence type="ECO:0000313" key="5">
    <source>
        <dbReference type="Proteomes" id="UP000184330"/>
    </source>
</evidence>
<dbReference type="Proteomes" id="UP000184330">
    <property type="component" value="Unassembled WGS sequence"/>
</dbReference>
<sequence length="468" mass="50636">MGRVKNPPKAAYTAGGSSQYSAPNSLTVFTTGTSMSELLESNRAELKADQEASRKAQGLTANSTNLPATAKSPIAANASVAADITPAAKLSLLKTQKSSDEPKKPAAARFSGLPATPALLPPPSHPPMPAAAPTPVPAQVQLSDRACQSCRHKRRPCDRQMPICGLCARTGWESSEHYKDSGNQLDMLASYEHSRDYRDWEINWISWPLQYRTRWPSEPRTRRPNQRRNINTANTFHTTFAVAVDNKMASVKRSLKAKAAKQAANAGNESNDPAGGISFTSTVLASVGGIRMSELLRHNQAQLKEDQEARNAAQRKTSATVPRVTQASTAVEEGLRSPNISSSFRSKYLKRKRDSSIPDSYETGSDEAGSVRVNHAKTDSRETDCDETGTVPSVMDSIEDGTDEEQDVRATAKTHDKMDASSDTSSDSSNDASPQERVRRSLTPSPPAIDESSSSSSSSEKPFELNKD</sequence>
<feature type="region of interest" description="Disordered" evidence="2">
    <location>
        <begin position="1"/>
        <end position="24"/>
    </location>
</feature>
<protein>
    <recommendedName>
        <fullName evidence="3">Zn(2)-C6 fungal-type domain-containing protein</fullName>
    </recommendedName>
</protein>
<gene>
    <name evidence="4" type="ORF">PAC_08908</name>
</gene>
<dbReference type="GO" id="GO:0000981">
    <property type="term" value="F:DNA-binding transcription factor activity, RNA polymerase II-specific"/>
    <property type="evidence" value="ECO:0007669"/>
    <property type="project" value="InterPro"/>
</dbReference>
<dbReference type="AlphaFoldDB" id="A0A1L7X1V6"/>
<dbReference type="InterPro" id="IPR001138">
    <property type="entry name" value="Zn2Cys6_DnaBD"/>
</dbReference>
<feature type="compositionally biased region" description="Acidic residues" evidence="2">
    <location>
        <begin position="397"/>
        <end position="406"/>
    </location>
</feature>
<feature type="domain" description="Zn(2)-C6 fungal-type" evidence="3">
    <location>
        <begin position="145"/>
        <end position="173"/>
    </location>
</feature>
<feature type="region of interest" description="Disordered" evidence="2">
    <location>
        <begin position="303"/>
        <end position="468"/>
    </location>
</feature>
<keyword evidence="1" id="KW-0539">Nucleus</keyword>
<reference evidence="4 5" key="1">
    <citation type="submission" date="2016-03" db="EMBL/GenBank/DDBJ databases">
        <authorList>
            <person name="Ploux O."/>
        </authorList>
    </citation>
    <scope>NUCLEOTIDE SEQUENCE [LARGE SCALE GENOMIC DNA]</scope>
    <source>
        <strain evidence="4 5">UAMH 11012</strain>
    </source>
</reference>
<feature type="compositionally biased region" description="Pro residues" evidence="2">
    <location>
        <begin position="119"/>
        <end position="135"/>
    </location>
</feature>
<evidence type="ECO:0000259" key="3">
    <source>
        <dbReference type="Pfam" id="PF00172"/>
    </source>
</evidence>
<organism evidence="4 5">
    <name type="scientific">Phialocephala subalpina</name>
    <dbReference type="NCBI Taxonomy" id="576137"/>
    <lineage>
        <taxon>Eukaryota</taxon>
        <taxon>Fungi</taxon>
        <taxon>Dikarya</taxon>
        <taxon>Ascomycota</taxon>
        <taxon>Pezizomycotina</taxon>
        <taxon>Leotiomycetes</taxon>
        <taxon>Helotiales</taxon>
        <taxon>Mollisiaceae</taxon>
        <taxon>Phialocephala</taxon>
        <taxon>Phialocephala fortinii species complex</taxon>
    </lineage>
</organism>
<feature type="compositionally biased region" description="Basic and acidic residues" evidence="2">
    <location>
        <begin position="407"/>
        <end position="420"/>
    </location>
</feature>
<feature type="region of interest" description="Disordered" evidence="2">
    <location>
        <begin position="40"/>
        <end position="67"/>
    </location>
</feature>
<evidence type="ECO:0000313" key="4">
    <source>
        <dbReference type="EMBL" id="CZR59016.1"/>
    </source>
</evidence>
<feature type="compositionally biased region" description="Low complexity" evidence="2">
    <location>
        <begin position="421"/>
        <end position="433"/>
    </location>
</feature>
<evidence type="ECO:0000256" key="2">
    <source>
        <dbReference type="SAM" id="MobiDB-lite"/>
    </source>
</evidence>
<feature type="compositionally biased region" description="Polar residues" evidence="2">
    <location>
        <begin position="314"/>
        <end position="329"/>
    </location>
</feature>
<name>A0A1L7X1V6_9HELO</name>
<dbReference type="EMBL" id="FJOG01000013">
    <property type="protein sequence ID" value="CZR59016.1"/>
    <property type="molecule type" value="Genomic_DNA"/>
</dbReference>
<accession>A0A1L7X1V6</accession>
<dbReference type="SUPFAM" id="SSF57701">
    <property type="entry name" value="Zn2/Cys6 DNA-binding domain"/>
    <property type="match status" value="1"/>
</dbReference>
<keyword evidence="5" id="KW-1185">Reference proteome</keyword>
<dbReference type="CDD" id="cd00067">
    <property type="entry name" value="GAL4"/>
    <property type="match status" value="1"/>
</dbReference>
<evidence type="ECO:0000256" key="1">
    <source>
        <dbReference type="ARBA" id="ARBA00023242"/>
    </source>
</evidence>
<feature type="region of interest" description="Disordered" evidence="2">
    <location>
        <begin position="94"/>
        <end position="135"/>
    </location>
</feature>
<feature type="compositionally biased region" description="Basic and acidic residues" evidence="2">
    <location>
        <begin position="40"/>
        <end position="54"/>
    </location>
</feature>
<feature type="compositionally biased region" description="Polar residues" evidence="2">
    <location>
        <begin position="15"/>
        <end position="24"/>
    </location>
</feature>
<dbReference type="GO" id="GO:0008270">
    <property type="term" value="F:zinc ion binding"/>
    <property type="evidence" value="ECO:0007669"/>
    <property type="project" value="InterPro"/>
</dbReference>
<proteinExistence type="predicted"/>
<dbReference type="Gene3D" id="4.10.240.10">
    <property type="entry name" value="Zn(2)-C6 fungal-type DNA-binding domain"/>
    <property type="match status" value="1"/>
</dbReference>